<accession>A0A195CAK2</accession>
<dbReference type="EMBL" id="KQ978023">
    <property type="protein sequence ID" value="KYM97899.1"/>
    <property type="molecule type" value="Genomic_DNA"/>
</dbReference>
<reference evidence="2 3" key="1">
    <citation type="submission" date="2016-03" db="EMBL/GenBank/DDBJ databases">
        <title>Cyphomyrmex costatus WGS genome.</title>
        <authorList>
            <person name="Nygaard S."/>
            <person name="Hu H."/>
            <person name="Boomsma J."/>
            <person name="Zhang G."/>
        </authorList>
    </citation>
    <scope>NUCLEOTIDE SEQUENCE [LARGE SCALE GENOMIC DNA]</scope>
    <source>
        <strain evidence="2">MS0001</strain>
        <tissue evidence="2">Whole body</tissue>
    </source>
</reference>
<evidence type="ECO:0000313" key="3">
    <source>
        <dbReference type="Proteomes" id="UP000078542"/>
    </source>
</evidence>
<protein>
    <submittedName>
        <fullName evidence="2">Uncharacterized protein</fullName>
    </submittedName>
</protein>
<dbReference type="Proteomes" id="UP000078542">
    <property type="component" value="Unassembled WGS sequence"/>
</dbReference>
<evidence type="ECO:0000256" key="1">
    <source>
        <dbReference type="SAM" id="MobiDB-lite"/>
    </source>
</evidence>
<sequence length="107" mass="12136">MIHRVYEKSGQNKEEGDKNQSGSPWIDGRVKQAGRRGWEDRHFESRPPGCQPTSRSLVAVPVTRSFTNGGDEEKYDDDDDDDDDEDEEDVGVRDDTHRKTRISGVDA</sequence>
<evidence type="ECO:0000313" key="2">
    <source>
        <dbReference type="EMBL" id="KYM97899.1"/>
    </source>
</evidence>
<proteinExistence type="predicted"/>
<name>A0A195CAK2_9HYME</name>
<feature type="compositionally biased region" description="Basic and acidic residues" evidence="1">
    <location>
        <begin position="1"/>
        <end position="18"/>
    </location>
</feature>
<dbReference type="AlphaFoldDB" id="A0A195CAK2"/>
<organism evidence="2 3">
    <name type="scientific">Cyphomyrmex costatus</name>
    <dbReference type="NCBI Taxonomy" id="456900"/>
    <lineage>
        <taxon>Eukaryota</taxon>
        <taxon>Metazoa</taxon>
        <taxon>Ecdysozoa</taxon>
        <taxon>Arthropoda</taxon>
        <taxon>Hexapoda</taxon>
        <taxon>Insecta</taxon>
        <taxon>Pterygota</taxon>
        <taxon>Neoptera</taxon>
        <taxon>Endopterygota</taxon>
        <taxon>Hymenoptera</taxon>
        <taxon>Apocrita</taxon>
        <taxon>Aculeata</taxon>
        <taxon>Formicoidea</taxon>
        <taxon>Formicidae</taxon>
        <taxon>Myrmicinae</taxon>
        <taxon>Cyphomyrmex</taxon>
    </lineage>
</organism>
<feature type="region of interest" description="Disordered" evidence="1">
    <location>
        <begin position="1"/>
        <end position="107"/>
    </location>
</feature>
<gene>
    <name evidence="2" type="ORF">ALC62_11245</name>
</gene>
<feature type="compositionally biased region" description="Basic and acidic residues" evidence="1">
    <location>
        <begin position="36"/>
        <end position="45"/>
    </location>
</feature>
<feature type="compositionally biased region" description="Acidic residues" evidence="1">
    <location>
        <begin position="73"/>
        <end position="89"/>
    </location>
</feature>
<keyword evidence="3" id="KW-1185">Reference proteome</keyword>